<dbReference type="InterPro" id="IPR057446">
    <property type="entry name" value="PH_bac"/>
</dbReference>
<dbReference type="EMBL" id="JACCFM010000001">
    <property type="protein sequence ID" value="NYJ19106.1"/>
    <property type="molecule type" value="Genomic_DNA"/>
</dbReference>
<organism evidence="3 4">
    <name type="scientific">Glaciibacter psychrotolerans</name>
    <dbReference type="NCBI Taxonomy" id="670054"/>
    <lineage>
        <taxon>Bacteria</taxon>
        <taxon>Bacillati</taxon>
        <taxon>Actinomycetota</taxon>
        <taxon>Actinomycetes</taxon>
        <taxon>Micrococcales</taxon>
        <taxon>Microbacteriaceae</taxon>
        <taxon>Glaciibacter</taxon>
    </lineage>
</organism>
<dbReference type="Pfam" id="PF25362">
    <property type="entry name" value="bPH_11"/>
    <property type="match status" value="1"/>
</dbReference>
<comment type="caution">
    <text evidence="3">The sequence shown here is derived from an EMBL/GenBank/DDBJ whole genome shotgun (WGS) entry which is preliminary data.</text>
</comment>
<protein>
    <recommendedName>
        <fullName evidence="2">PH domain-containing protein</fullName>
    </recommendedName>
</protein>
<evidence type="ECO:0000313" key="3">
    <source>
        <dbReference type="EMBL" id="NYJ19106.1"/>
    </source>
</evidence>
<accession>A0A7Z0ECH6</accession>
<proteinExistence type="predicted"/>
<feature type="transmembrane region" description="Helical" evidence="1">
    <location>
        <begin position="6"/>
        <end position="22"/>
    </location>
</feature>
<dbReference type="Proteomes" id="UP000537260">
    <property type="component" value="Unassembled WGS sequence"/>
</dbReference>
<name>A0A7Z0ECH6_9MICO</name>
<keyword evidence="4" id="KW-1185">Reference proteome</keyword>
<reference evidence="3 4" key="1">
    <citation type="submission" date="2020-07" db="EMBL/GenBank/DDBJ databases">
        <title>Sequencing the genomes of 1000 actinobacteria strains.</title>
        <authorList>
            <person name="Klenk H.-P."/>
        </authorList>
    </citation>
    <scope>NUCLEOTIDE SEQUENCE [LARGE SCALE GENOMIC DNA]</scope>
    <source>
        <strain evidence="3 4">LI1</strain>
    </source>
</reference>
<evidence type="ECO:0000259" key="2">
    <source>
        <dbReference type="Pfam" id="PF25362"/>
    </source>
</evidence>
<sequence length="201" mass="21067">MDKLIPGVIVVVVLLGLLALMWRSWMRRSRRDAALTAGYPAPLSGTADTTSVRAEAPVLYVATTPRGEPLERLAIRNLAFRARATLRVTGPGVSAVDRAIAPGLTIVPTGEEPVYVPAEAIELVTEATWAIDRAVETGGLLLVGWRLAATEAGPNGPATGGASVDSYFRITDPADRGRIVDALRSIAPGASSPDLSTESEA</sequence>
<keyword evidence="1" id="KW-0812">Transmembrane</keyword>
<gene>
    <name evidence="3" type="ORF">HNR05_000897</name>
</gene>
<evidence type="ECO:0000256" key="1">
    <source>
        <dbReference type="SAM" id="Phobius"/>
    </source>
</evidence>
<keyword evidence="1" id="KW-1133">Transmembrane helix</keyword>
<dbReference type="AlphaFoldDB" id="A0A7Z0ECH6"/>
<keyword evidence="1" id="KW-0472">Membrane</keyword>
<evidence type="ECO:0000313" key="4">
    <source>
        <dbReference type="Proteomes" id="UP000537260"/>
    </source>
</evidence>
<dbReference type="RefSeq" id="WP_179577923.1">
    <property type="nucleotide sequence ID" value="NZ_JACCFM010000001.1"/>
</dbReference>
<feature type="domain" description="PH" evidence="2">
    <location>
        <begin position="52"/>
        <end position="183"/>
    </location>
</feature>